<keyword evidence="1" id="KW-0472">Membrane</keyword>
<comment type="subunit">
    <text evidence="1">Component of the lipopolysaccharide transport and assembly complex.</text>
</comment>
<proteinExistence type="inferred from homology"/>
<dbReference type="STRING" id="1238182.C882_4578"/>
<protein>
    <recommendedName>
        <fullName evidence="1">LPS-assembly protein LptD</fullName>
    </recommendedName>
</protein>
<keyword evidence="1" id="KW-0732">Signal</keyword>
<dbReference type="PROSITE" id="PS51318">
    <property type="entry name" value="TAT"/>
    <property type="match status" value="1"/>
</dbReference>
<dbReference type="PANTHER" id="PTHR30189:SF1">
    <property type="entry name" value="LPS-ASSEMBLY PROTEIN LPTD"/>
    <property type="match status" value="1"/>
</dbReference>
<dbReference type="Gene3D" id="2.60.450.10">
    <property type="entry name" value="Lipopolysaccharide (LPS) transport protein A like domain"/>
    <property type="match status" value="1"/>
</dbReference>
<evidence type="ECO:0000313" key="5">
    <source>
        <dbReference type="Proteomes" id="UP000009881"/>
    </source>
</evidence>
<gene>
    <name evidence="1" type="primary">lptD</name>
    <name evidence="4" type="ORF">C882_4578</name>
</gene>
<organism evidence="4 5">
    <name type="scientific">Caenispirillum salinarum AK4</name>
    <dbReference type="NCBI Taxonomy" id="1238182"/>
    <lineage>
        <taxon>Bacteria</taxon>
        <taxon>Pseudomonadati</taxon>
        <taxon>Pseudomonadota</taxon>
        <taxon>Alphaproteobacteria</taxon>
        <taxon>Rhodospirillales</taxon>
        <taxon>Novispirillaceae</taxon>
        <taxon>Caenispirillum</taxon>
    </lineage>
</organism>
<dbReference type="HAMAP" id="MF_01411">
    <property type="entry name" value="LPS_assembly_LptD"/>
    <property type="match status" value="1"/>
</dbReference>
<dbReference type="GO" id="GO:0015920">
    <property type="term" value="P:lipopolysaccharide transport"/>
    <property type="evidence" value="ECO:0007669"/>
    <property type="project" value="InterPro"/>
</dbReference>
<dbReference type="InterPro" id="IPR007543">
    <property type="entry name" value="LptD_C"/>
</dbReference>
<evidence type="ECO:0000259" key="3">
    <source>
        <dbReference type="Pfam" id="PF04453"/>
    </source>
</evidence>
<dbReference type="GO" id="GO:0009279">
    <property type="term" value="C:cell outer membrane"/>
    <property type="evidence" value="ECO:0007669"/>
    <property type="project" value="UniProtKB-SubCell"/>
</dbReference>
<dbReference type="Proteomes" id="UP000009881">
    <property type="component" value="Unassembled WGS sequence"/>
</dbReference>
<keyword evidence="5" id="KW-1185">Reference proteome</keyword>
<keyword evidence="1" id="KW-0998">Cell outer membrane</keyword>
<feature type="region of interest" description="Disordered" evidence="2">
    <location>
        <begin position="52"/>
        <end position="136"/>
    </location>
</feature>
<accession>K9HIK9</accession>
<feature type="chain" id="PRO_5009016487" description="LPS-assembly protein LptD" evidence="1">
    <location>
        <begin position="34"/>
        <end position="824"/>
    </location>
</feature>
<comment type="function">
    <text evidence="1">Involved in the assembly of lipopolysaccharide (LPS) at the surface of the outer membrane.</text>
</comment>
<dbReference type="OrthoDB" id="9760225at2"/>
<dbReference type="PANTHER" id="PTHR30189">
    <property type="entry name" value="LPS-ASSEMBLY PROTEIN"/>
    <property type="match status" value="1"/>
</dbReference>
<dbReference type="InterPro" id="IPR020889">
    <property type="entry name" value="LipoPS_assembly_LptD"/>
</dbReference>
<dbReference type="EMBL" id="ANHY01000009">
    <property type="protein sequence ID" value="EKV30178.1"/>
    <property type="molecule type" value="Genomic_DNA"/>
</dbReference>
<dbReference type="InterPro" id="IPR006311">
    <property type="entry name" value="TAT_signal"/>
</dbReference>
<comment type="caution">
    <text evidence="4">The sequence shown here is derived from an EMBL/GenBank/DDBJ whole genome shotgun (WGS) entry which is preliminary data.</text>
</comment>
<feature type="compositionally biased region" description="Low complexity" evidence="2">
    <location>
        <begin position="52"/>
        <end position="72"/>
    </location>
</feature>
<dbReference type="eggNOG" id="COG1452">
    <property type="taxonomic scope" value="Bacteria"/>
</dbReference>
<evidence type="ECO:0000313" key="4">
    <source>
        <dbReference type="EMBL" id="EKV30178.1"/>
    </source>
</evidence>
<reference evidence="4 5" key="1">
    <citation type="journal article" date="2013" name="Genome Announc.">
        <title>Draft Genome Sequence of an Alphaproteobacterium, Caenispirillum salinarum AK4(T), Isolated from a Solar Saltern.</title>
        <authorList>
            <person name="Khatri I."/>
            <person name="Singh A."/>
            <person name="Korpole S."/>
            <person name="Pinnaka A.K."/>
            <person name="Subramanian S."/>
        </authorList>
    </citation>
    <scope>NUCLEOTIDE SEQUENCE [LARGE SCALE GENOMIC DNA]</scope>
    <source>
        <strain evidence="4 5">AK4</strain>
    </source>
</reference>
<dbReference type="GO" id="GO:0043165">
    <property type="term" value="P:Gram-negative-bacterium-type cell outer membrane assembly"/>
    <property type="evidence" value="ECO:0007669"/>
    <property type="project" value="UniProtKB-UniRule"/>
</dbReference>
<feature type="domain" description="LptD C-terminal" evidence="3">
    <location>
        <begin position="401"/>
        <end position="754"/>
    </location>
</feature>
<dbReference type="GO" id="GO:1990351">
    <property type="term" value="C:transporter complex"/>
    <property type="evidence" value="ECO:0007669"/>
    <property type="project" value="TreeGrafter"/>
</dbReference>
<evidence type="ECO:0000256" key="2">
    <source>
        <dbReference type="SAM" id="MobiDB-lite"/>
    </source>
</evidence>
<comment type="similarity">
    <text evidence="1">Belongs to the LptD family.</text>
</comment>
<comment type="caution">
    <text evidence="1">Lacks conserved residue(s) required for the propagation of feature annotation.</text>
</comment>
<dbReference type="AlphaFoldDB" id="K9HIK9"/>
<comment type="subcellular location">
    <subcellularLocation>
        <location evidence="1">Cell outer membrane</location>
    </subcellularLocation>
</comment>
<dbReference type="Pfam" id="PF04453">
    <property type="entry name" value="LptD"/>
    <property type="match status" value="1"/>
</dbReference>
<sequence precursor="true">MKRRHLMLSSSAAALSLSLAVAALPLGAAPASAAVGPGWTPSPPLWETAQVQATQDTAPPEPAPAAVTADPPGELGEPVSERITEGGGPLVSPEIPPDRLAPLRALGPDIPQQQLRNLPRPYTPPAVPPTEEGQPRASVVADELSYDETEEVITATGGVEMVYEGRVLRADTVRYDTVADRVTAEGNVSLVETDGTVYFFDYTELTGDMKSGFAREATLLLADRSRASGELMTRENEVSTMRLAIYTACDPCEDPDAAPLWRLRARRVTHDEADKTVYYRDVWLEAAGLPVFYTPYLSHPDPTVKRKSGFLPPSYGTSKDLGTEVTVPYYLVIDDSQDLLSAVRWTDLQGPVLEAQYRGLYTSGKMEVQGSITQDNNVDPDTNVDGNDRIRNHLRANLEWYFDPTWRGGIDVNLASDDTYMRKYDYGTDAWLVNEAYVEGFRRRTYARARGFYFQELRVGTDPGRVPRVLPELTYSHSSAPTDAGVYWTFDASGLSLTRSEGTDTTRVAAEGSWNYIHYGSLGDVTELSAALRADAYIVDTAEEAAFRTVDSGTVARVIPTVGASWRFPFTRDNGWFREVLEPVASVYISPRGQNKEEIPNEDSRDFEFDATNLFSRNRFTGWDRVENGPRANYGMRWAGYWPDGSSASVLFGQSWHMYDDGFFGPESGLDDEFSDYVGRATVNISSYFDASTRFRLDREEFEPKLTEITASGGLPVLRLSANYLQAVGETTVDDQFGDREEITVGAHSRFSRYWTLFAGTRWNLDDEEEPINWYAGALYDDECFSLQATMTRDYTADRDYEGGFSALFRVVFKTLGEVNIGSN</sequence>
<dbReference type="InterPro" id="IPR050218">
    <property type="entry name" value="LptD"/>
</dbReference>
<dbReference type="PATRIC" id="fig|1238182.3.peg.2242"/>
<feature type="signal peptide" evidence="1">
    <location>
        <begin position="1"/>
        <end position="33"/>
    </location>
</feature>
<dbReference type="RefSeq" id="WP_009540686.1">
    <property type="nucleotide sequence ID" value="NZ_ANHY01000009.1"/>
</dbReference>
<name>K9HIK9_9PROT</name>
<evidence type="ECO:0000256" key="1">
    <source>
        <dbReference type="HAMAP-Rule" id="MF_01411"/>
    </source>
</evidence>